<dbReference type="EC" id="2.7.11.1" evidence="3"/>
<evidence type="ECO:0000259" key="16">
    <source>
        <dbReference type="PROSITE" id="PS50011"/>
    </source>
</evidence>
<evidence type="ECO:0000256" key="4">
    <source>
        <dbReference type="ARBA" id="ARBA00022527"/>
    </source>
</evidence>
<evidence type="ECO:0000256" key="12">
    <source>
        <dbReference type="ARBA" id="ARBA00047899"/>
    </source>
</evidence>
<dbReference type="InterPro" id="IPR000719">
    <property type="entry name" value="Prot_kinase_dom"/>
</dbReference>
<dbReference type="PROSITE" id="PS00107">
    <property type="entry name" value="PROTEIN_KINASE_ATP"/>
    <property type="match status" value="1"/>
</dbReference>
<keyword evidence="10" id="KW-0539">Nucleus</keyword>
<name>F6Z8G0_CIOIN</name>
<evidence type="ECO:0000256" key="8">
    <source>
        <dbReference type="ARBA" id="ARBA00022777"/>
    </source>
</evidence>
<dbReference type="InterPro" id="IPR011009">
    <property type="entry name" value="Kinase-like_dom_sf"/>
</dbReference>
<evidence type="ECO:0000256" key="6">
    <source>
        <dbReference type="ARBA" id="ARBA00022741"/>
    </source>
</evidence>
<dbReference type="GO" id="GO:0005524">
    <property type="term" value="F:ATP binding"/>
    <property type="evidence" value="ECO:0007669"/>
    <property type="project" value="UniProtKB-UniRule"/>
</dbReference>
<dbReference type="PANTHER" id="PTHR43895:SF32">
    <property type="entry name" value="SERINE_THREONINE-PROTEIN KINASE CHK1"/>
    <property type="match status" value="1"/>
</dbReference>
<keyword evidence="6 14" id="KW-0547">Nucleotide-binding</keyword>
<dbReference type="OMA" id="GYTCKVG"/>
<reference evidence="17" key="3">
    <citation type="submission" date="2025-08" db="UniProtKB">
        <authorList>
            <consortium name="Ensembl"/>
        </authorList>
    </citation>
    <scope>IDENTIFICATION</scope>
</reference>
<evidence type="ECO:0000256" key="1">
    <source>
        <dbReference type="ARBA" id="ARBA00004123"/>
    </source>
</evidence>
<dbReference type="FunFam" id="3.30.310.80:FF:000040">
    <property type="entry name" value="Uncharacterized protein"/>
    <property type="match status" value="1"/>
</dbReference>
<feature type="domain" description="Protein kinase" evidence="16">
    <location>
        <begin position="12"/>
        <end position="270"/>
    </location>
</feature>
<accession>F6Z8G0</accession>
<dbReference type="InParanoid" id="F6Z8G0"/>
<dbReference type="GeneTree" id="ENSGT00940000166239"/>
<dbReference type="PANTHER" id="PTHR43895">
    <property type="entry name" value="CALCIUM/CALMODULIN-DEPENDENT PROTEIN KINASE KINASE-RELATED"/>
    <property type="match status" value="1"/>
</dbReference>
<proteinExistence type="inferred from homology"/>
<feature type="binding site" evidence="14">
    <location>
        <position position="41"/>
    </location>
    <ligand>
        <name>ATP</name>
        <dbReference type="ChEBI" id="CHEBI:30616"/>
    </ligand>
</feature>
<evidence type="ECO:0000256" key="2">
    <source>
        <dbReference type="ARBA" id="ARBA00010791"/>
    </source>
</evidence>
<dbReference type="STRING" id="7719.ENSCINP00000016265"/>
<dbReference type="SMART" id="SM00220">
    <property type="entry name" value="S_TKc"/>
    <property type="match status" value="1"/>
</dbReference>
<comment type="subcellular location">
    <subcellularLocation>
        <location evidence="1">Nucleus</location>
    </subcellularLocation>
</comment>
<dbReference type="Gene3D" id="3.30.310.80">
    <property type="entry name" value="Kinase associated domain 1, KA1"/>
    <property type="match status" value="1"/>
</dbReference>
<dbReference type="Ensembl" id="ENSCINT00000016265.3">
    <property type="protein sequence ID" value="ENSCINP00000016265.3"/>
    <property type="gene ID" value="ENSCING00000007950.3"/>
</dbReference>
<keyword evidence="5" id="KW-0808">Transferase</keyword>
<dbReference type="Gene3D" id="3.30.200.20">
    <property type="entry name" value="Phosphorylase Kinase, domain 1"/>
    <property type="match status" value="1"/>
</dbReference>
<protein>
    <recommendedName>
        <fullName evidence="3">non-specific serine/threonine protein kinase</fullName>
        <ecNumber evidence="3">2.7.11.1</ecNumber>
    </recommendedName>
</protein>
<reference evidence="17" key="2">
    <citation type="journal article" date="2008" name="Genome Biol.">
        <title>Improved genome assembly and evidence-based global gene model set for the chordate Ciona intestinalis: new insight into intron and operon populations.</title>
        <authorList>
            <person name="Satou Y."/>
            <person name="Mineta K."/>
            <person name="Ogasawara M."/>
            <person name="Sasakura Y."/>
            <person name="Shoguchi E."/>
            <person name="Ueno K."/>
            <person name="Yamada L."/>
            <person name="Matsumoto J."/>
            <person name="Wasserscheid J."/>
            <person name="Dewar K."/>
            <person name="Wiley G.B."/>
            <person name="Macmil S.L."/>
            <person name="Roe B.A."/>
            <person name="Zeller R.W."/>
            <person name="Hastings K.E."/>
            <person name="Lemaire P."/>
            <person name="Lindquist E."/>
            <person name="Endo T."/>
            <person name="Hotta K."/>
            <person name="Inaba K."/>
        </authorList>
    </citation>
    <scope>NUCLEOTIDE SEQUENCE [LARGE SCALE GENOMIC DNA]</scope>
    <source>
        <strain evidence="17">wild type</strain>
    </source>
</reference>
<comment type="catalytic activity">
    <reaction evidence="13">
        <text>L-seryl-[protein] + ATP = O-phospho-L-seryl-[protein] + ADP + H(+)</text>
        <dbReference type="Rhea" id="RHEA:17989"/>
        <dbReference type="Rhea" id="RHEA-COMP:9863"/>
        <dbReference type="Rhea" id="RHEA-COMP:11604"/>
        <dbReference type="ChEBI" id="CHEBI:15378"/>
        <dbReference type="ChEBI" id="CHEBI:29999"/>
        <dbReference type="ChEBI" id="CHEBI:30616"/>
        <dbReference type="ChEBI" id="CHEBI:83421"/>
        <dbReference type="ChEBI" id="CHEBI:456216"/>
        <dbReference type="EC" id="2.7.11.1"/>
    </reaction>
</comment>
<evidence type="ECO:0000256" key="5">
    <source>
        <dbReference type="ARBA" id="ARBA00022679"/>
    </source>
</evidence>
<dbReference type="Pfam" id="PF00069">
    <property type="entry name" value="Pkinase"/>
    <property type="match status" value="1"/>
</dbReference>
<keyword evidence="9 14" id="KW-0067">ATP-binding</keyword>
<dbReference type="InterPro" id="IPR008271">
    <property type="entry name" value="Ser/Thr_kinase_AS"/>
</dbReference>
<reference evidence="18" key="1">
    <citation type="journal article" date="2002" name="Science">
        <title>The draft genome of Ciona intestinalis: insights into chordate and vertebrate origins.</title>
        <authorList>
            <person name="Dehal P."/>
            <person name="Satou Y."/>
            <person name="Campbell R.K."/>
            <person name="Chapman J."/>
            <person name="Degnan B."/>
            <person name="De Tomaso A."/>
            <person name="Davidson B."/>
            <person name="Di Gregorio A."/>
            <person name="Gelpke M."/>
            <person name="Goodstein D.M."/>
            <person name="Harafuji N."/>
            <person name="Hastings K.E."/>
            <person name="Ho I."/>
            <person name="Hotta K."/>
            <person name="Huang W."/>
            <person name="Kawashima T."/>
            <person name="Lemaire P."/>
            <person name="Martinez D."/>
            <person name="Meinertzhagen I.A."/>
            <person name="Necula S."/>
            <person name="Nonaka M."/>
            <person name="Putnam N."/>
            <person name="Rash S."/>
            <person name="Saiga H."/>
            <person name="Satake M."/>
            <person name="Terry A."/>
            <person name="Yamada L."/>
            <person name="Wang H.G."/>
            <person name="Awazu S."/>
            <person name="Azumi K."/>
            <person name="Boore J."/>
            <person name="Branno M."/>
            <person name="Chin-Bow S."/>
            <person name="DeSantis R."/>
            <person name="Doyle S."/>
            <person name="Francino P."/>
            <person name="Keys D.N."/>
            <person name="Haga S."/>
            <person name="Hayashi H."/>
            <person name="Hino K."/>
            <person name="Imai K.S."/>
            <person name="Inaba K."/>
            <person name="Kano S."/>
            <person name="Kobayashi K."/>
            <person name="Kobayashi M."/>
            <person name="Lee B.I."/>
            <person name="Makabe K.W."/>
            <person name="Manohar C."/>
            <person name="Matassi G."/>
            <person name="Medina M."/>
            <person name="Mochizuki Y."/>
            <person name="Mount S."/>
            <person name="Morishita T."/>
            <person name="Miura S."/>
            <person name="Nakayama A."/>
            <person name="Nishizaka S."/>
            <person name="Nomoto H."/>
            <person name="Ohta F."/>
            <person name="Oishi K."/>
            <person name="Rigoutsos I."/>
            <person name="Sano M."/>
            <person name="Sasaki A."/>
            <person name="Sasakura Y."/>
            <person name="Shoguchi E."/>
            <person name="Shin-i T."/>
            <person name="Spagnuolo A."/>
            <person name="Stainier D."/>
            <person name="Suzuki M.M."/>
            <person name="Tassy O."/>
            <person name="Takatori N."/>
            <person name="Tokuoka M."/>
            <person name="Yagi K."/>
            <person name="Yoshizaki F."/>
            <person name="Wada S."/>
            <person name="Zhang C."/>
            <person name="Hyatt P.D."/>
            <person name="Larimer F."/>
            <person name="Detter C."/>
            <person name="Doggett N."/>
            <person name="Glavina T."/>
            <person name="Hawkins T."/>
            <person name="Richardson P."/>
            <person name="Lucas S."/>
            <person name="Kohara Y."/>
            <person name="Levine M."/>
            <person name="Satoh N."/>
            <person name="Rokhsar D.S."/>
        </authorList>
    </citation>
    <scope>NUCLEOTIDE SEQUENCE [LARGE SCALE GENOMIC DNA]</scope>
</reference>
<keyword evidence="18" id="KW-1185">Reference proteome</keyword>
<dbReference type="HOGENOM" id="CLU_000288_59_8_1"/>
<dbReference type="Gene3D" id="1.10.510.10">
    <property type="entry name" value="Transferase(Phosphotransferase) domain 1"/>
    <property type="match status" value="1"/>
</dbReference>
<dbReference type="FunCoup" id="F6Z8G0">
    <property type="interactions" value="363"/>
</dbReference>
<organism evidence="17 18">
    <name type="scientific">Ciona intestinalis</name>
    <name type="common">Transparent sea squirt</name>
    <name type="synonym">Ascidia intestinalis</name>
    <dbReference type="NCBI Taxonomy" id="7719"/>
    <lineage>
        <taxon>Eukaryota</taxon>
        <taxon>Metazoa</taxon>
        <taxon>Chordata</taxon>
        <taxon>Tunicata</taxon>
        <taxon>Ascidiacea</taxon>
        <taxon>Phlebobranchia</taxon>
        <taxon>Cionidae</taxon>
        <taxon>Ciona</taxon>
    </lineage>
</organism>
<dbReference type="AlphaFoldDB" id="F6Z8G0"/>
<evidence type="ECO:0000256" key="7">
    <source>
        <dbReference type="ARBA" id="ARBA00022763"/>
    </source>
</evidence>
<dbReference type="GO" id="GO:0007095">
    <property type="term" value="P:mitotic G2 DNA damage checkpoint signaling"/>
    <property type="evidence" value="ECO:0000318"/>
    <property type="project" value="GO_Central"/>
</dbReference>
<dbReference type="FunFam" id="3.30.200.20:FF:000229">
    <property type="entry name" value="Serine/threonine-protein kinase Chk1"/>
    <property type="match status" value="1"/>
</dbReference>
<dbReference type="GO" id="GO:0035402">
    <property type="term" value="F:histone H3T11 kinase activity"/>
    <property type="evidence" value="ECO:0000318"/>
    <property type="project" value="GO_Central"/>
</dbReference>
<keyword evidence="11" id="KW-0131">Cell cycle</keyword>
<evidence type="ECO:0000313" key="18">
    <source>
        <dbReference type="Proteomes" id="UP000008144"/>
    </source>
</evidence>
<evidence type="ECO:0000256" key="15">
    <source>
        <dbReference type="RuleBase" id="RU000304"/>
    </source>
</evidence>
<evidence type="ECO:0000256" key="10">
    <source>
        <dbReference type="ARBA" id="ARBA00023242"/>
    </source>
</evidence>
<dbReference type="PROSITE" id="PS50011">
    <property type="entry name" value="PROTEIN_KINASE_DOM"/>
    <property type="match status" value="1"/>
</dbReference>
<evidence type="ECO:0000256" key="11">
    <source>
        <dbReference type="ARBA" id="ARBA00023306"/>
    </source>
</evidence>
<dbReference type="FunFam" id="1.10.510.10:FF:000301">
    <property type="entry name" value="Serine/threonine-protein kinase Chk1"/>
    <property type="match status" value="1"/>
</dbReference>
<reference evidence="17" key="4">
    <citation type="submission" date="2025-09" db="UniProtKB">
        <authorList>
            <consortium name="Ensembl"/>
        </authorList>
    </citation>
    <scope>IDENTIFICATION</scope>
</reference>
<evidence type="ECO:0000256" key="9">
    <source>
        <dbReference type="ARBA" id="ARBA00022840"/>
    </source>
</evidence>
<dbReference type="PROSITE" id="PS00108">
    <property type="entry name" value="PROTEIN_KINASE_ST"/>
    <property type="match status" value="1"/>
</dbReference>
<dbReference type="GO" id="GO:0005634">
    <property type="term" value="C:nucleus"/>
    <property type="evidence" value="ECO:0007669"/>
    <property type="project" value="UniProtKB-SubCell"/>
</dbReference>
<comment type="similarity">
    <text evidence="2">Belongs to the protein kinase superfamily. CAMK Ser/Thr protein kinase family. NIM1 subfamily.</text>
</comment>
<evidence type="ECO:0000256" key="14">
    <source>
        <dbReference type="PROSITE-ProRule" id="PRU10141"/>
    </source>
</evidence>
<comment type="catalytic activity">
    <reaction evidence="12">
        <text>L-threonyl-[protein] + ATP = O-phospho-L-threonyl-[protein] + ADP + H(+)</text>
        <dbReference type="Rhea" id="RHEA:46608"/>
        <dbReference type="Rhea" id="RHEA-COMP:11060"/>
        <dbReference type="Rhea" id="RHEA-COMP:11605"/>
        <dbReference type="ChEBI" id="CHEBI:15378"/>
        <dbReference type="ChEBI" id="CHEBI:30013"/>
        <dbReference type="ChEBI" id="CHEBI:30616"/>
        <dbReference type="ChEBI" id="CHEBI:61977"/>
        <dbReference type="ChEBI" id="CHEBI:456216"/>
        <dbReference type="EC" id="2.7.11.1"/>
    </reaction>
</comment>
<dbReference type="SUPFAM" id="SSF56112">
    <property type="entry name" value="Protein kinase-like (PK-like)"/>
    <property type="match status" value="1"/>
</dbReference>
<dbReference type="EMBL" id="EAAA01000278">
    <property type="status" value="NOT_ANNOTATED_CDS"/>
    <property type="molecule type" value="Genomic_DNA"/>
</dbReference>
<evidence type="ECO:0000256" key="3">
    <source>
        <dbReference type="ARBA" id="ARBA00012513"/>
    </source>
</evidence>
<evidence type="ECO:0000313" key="17">
    <source>
        <dbReference type="Ensembl" id="ENSCINP00000016265.3"/>
    </source>
</evidence>
<evidence type="ECO:0000256" key="13">
    <source>
        <dbReference type="ARBA" id="ARBA00048679"/>
    </source>
</evidence>
<dbReference type="Proteomes" id="UP000008144">
    <property type="component" value="Chromosome 1"/>
</dbReference>
<sequence length="454" mass="51352">MSVPSVPFVKGWSFVQTLGEGTYGEVKLAVNDENTEAVAVKIVELKNATHLITSIKKEIAIHKMLQHENVIKFYGTRKEGDYQYIFLDYAKGGELFDRITPDVGMPQHHAQCFFRQLISDTGVEYLHSLGITHRDIKPENILLNENEVLKIVDFGFATVFRYKGIERNVNQQCGTPPYVAPEVMQNKPYKAEPADIWSCAIVLVTMLAGELPWDSPCLGCEEYANWLEHHIEFSPWTKIGTAPLALLRKLLTASASDRYTISDIKKDRWYKKQLQQKRRLSSPVGSPFTKKGMVEYENAVRGKNEVQISASQPEPGLVGPGVSDDSVGSLLHVSLSQPDQSTSMLVSTQFLSTPCSSQTALQRLVKRMTRFWSCKNTCDTLNTIKAVCKQLEYSVKQPTSMELTIITKDRRLRRLVFKIANVETSTQFTLVDVRLSQGDGLEFKRCYDELNKRL</sequence>
<keyword evidence="8" id="KW-0418">Kinase</keyword>
<keyword evidence="7" id="KW-0227">DNA damage</keyword>
<keyword evidence="4 15" id="KW-0723">Serine/threonine-protein kinase</keyword>
<dbReference type="InterPro" id="IPR017441">
    <property type="entry name" value="Protein_kinase_ATP_BS"/>
</dbReference>